<gene>
    <name evidence="2" type="ORF">FHW16_003528</name>
</gene>
<reference evidence="2 3" key="1">
    <citation type="submission" date="2020-07" db="EMBL/GenBank/DDBJ databases">
        <title>Genomic Encyclopedia of Type Strains, Phase IV (KMG-V): Genome sequencing to study the core and pangenomes of soil and plant-associated prokaryotes.</title>
        <authorList>
            <person name="Whitman W."/>
        </authorList>
    </citation>
    <scope>NUCLEOTIDE SEQUENCE [LARGE SCALE GENOMIC DNA]</scope>
    <source>
        <strain evidence="2 3">AN3</strain>
    </source>
</reference>
<organism evidence="2 3">
    <name type="scientific">Phyllobacterium myrsinacearum</name>
    <dbReference type="NCBI Taxonomy" id="28101"/>
    <lineage>
        <taxon>Bacteria</taxon>
        <taxon>Pseudomonadati</taxon>
        <taxon>Pseudomonadota</taxon>
        <taxon>Alphaproteobacteria</taxon>
        <taxon>Hyphomicrobiales</taxon>
        <taxon>Phyllobacteriaceae</taxon>
        <taxon>Phyllobacterium</taxon>
    </lineage>
</organism>
<evidence type="ECO:0000313" key="2">
    <source>
        <dbReference type="EMBL" id="MBA8879809.1"/>
    </source>
</evidence>
<sequence length="403" mass="43937">MMWGSRLRWLLIGFVGLPLGIARADMPSPEPYLLVRSMRMLQDQVASGKPEALPMLNRVLGHIAGQLETTKPEVWQKPANAYAILIYLLNGGNPQVVRTILMTTKLESISPKLVAGSLAYADGNPLGIVDNFSGELPPDVPSELVASISLVTAAQLAAIDAPTALKRLDYIRLTAPGTLLEEAALRRGLMMAANLGDKDKVRLLARNYLQRFALSPYSEDFFRQLVDAIMVLKNKISDDEIEEMASLAWTGARLPFYLRIARGAIVVGDMQRARFMSGKAEALAQSLKADDTQARLYFGISNVGTDKTTDAMKMLSELQKDRLHDRDVKLLEAATAMGGSILQQPSVEPMDTPQKSVVKTGSATAGAKVKIDTPKPEPTVDPMIDETRKKLDAIDALLGKAKK</sequence>
<feature type="region of interest" description="Disordered" evidence="1">
    <location>
        <begin position="343"/>
        <end position="383"/>
    </location>
</feature>
<proteinExistence type="predicted"/>
<dbReference type="Proteomes" id="UP000549052">
    <property type="component" value="Unassembled WGS sequence"/>
</dbReference>
<feature type="compositionally biased region" description="Polar residues" evidence="1">
    <location>
        <begin position="353"/>
        <end position="363"/>
    </location>
</feature>
<dbReference type="EMBL" id="JACGXN010000005">
    <property type="protein sequence ID" value="MBA8879809.1"/>
    <property type="molecule type" value="Genomic_DNA"/>
</dbReference>
<evidence type="ECO:0000313" key="3">
    <source>
        <dbReference type="Proteomes" id="UP000549052"/>
    </source>
</evidence>
<protein>
    <submittedName>
        <fullName evidence="2">Chemotaxis protein MotC</fullName>
    </submittedName>
</protein>
<dbReference type="AlphaFoldDB" id="A0A839ELV0"/>
<evidence type="ECO:0000256" key="1">
    <source>
        <dbReference type="SAM" id="MobiDB-lite"/>
    </source>
</evidence>
<keyword evidence="3" id="KW-1185">Reference proteome</keyword>
<comment type="caution">
    <text evidence="2">The sequence shown here is derived from an EMBL/GenBank/DDBJ whole genome shotgun (WGS) entry which is preliminary data.</text>
</comment>
<name>A0A839ELV0_9HYPH</name>
<accession>A0A839ELV0</accession>